<dbReference type="PANTHER" id="PTHR11240:SF18">
    <property type="entry name" value="OS07G0630400 PROTEIN"/>
    <property type="match status" value="1"/>
</dbReference>
<dbReference type="OrthoDB" id="435754at2759"/>
<dbReference type="GO" id="GO:0003723">
    <property type="term" value="F:RNA binding"/>
    <property type="evidence" value="ECO:0007669"/>
    <property type="project" value="InterPro"/>
</dbReference>
<dbReference type="GO" id="GO:0005576">
    <property type="term" value="C:extracellular region"/>
    <property type="evidence" value="ECO:0007669"/>
    <property type="project" value="TreeGrafter"/>
</dbReference>
<name>A0A811PI97_9POAL</name>
<dbReference type="PANTHER" id="PTHR11240">
    <property type="entry name" value="RIBONUCLEASE T2"/>
    <property type="match status" value="1"/>
</dbReference>
<accession>A0A811PI97</accession>
<protein>
    <submittedName>
        <fullName evidence="3">Uncharacterized protein</fullName>
    </submittedName>
</protein>
<dbReference type="EMBL" id="CAJGYO010000007">
    <property type="protein sequence ID" value="CAD6241806.1"/>
    <property type="molecule type" value="Genomic_DNA"/>
</dbReference>
<dbReference type="PROSITE" id="PS00531">
    <property type="entry name" value="RNASE_T2_2"/>
    <property type="match status" value="1"/>
</dbReference>
<dbReference type="InterPro" id="IPR036430">
    <property type="entry name" value="RNase_T2-like_sf"/>
</dbReference>
<dbReference type="Pfam" id="PF00445">
    <property type="entry name" value="Ribonuclease_T2"/>
    <property type="match status" value="1"/>
</dbReference>
<gene>
    <name evidence="3" type="ORF">NCGR_LOCUS27478</name>
</gene>
<dbReference type="Gene3D" id="3.90.730.10">
    <property type="entry name" value="Ribonuclease T2-like"/>
    <property type="match status" value="1"/>
</dbReference>
<dbReference type="InterPro" id="IPR033130">
    <property type="entry name" value="RNase_T2_His_AS_2"/>
</dbReference>
<proteinExistence type="inferred from homology"/>
<dbReference type="SUPFAM" id="SSF55895">
    <property type="entry name" value="Ribonuclease Rh-like"/>
    <property type="match status" value="1"/>
</dbReference>
<evidence type="ECO:0000256" key="2">
    <source>
        <dbReference type="RuleBase" id="RU004328"/>
    </source>
</evidence>
<dbReference type="Proteomes" id="UP000604825">
    <property type="component" value="Unassembled WGS sequence"/>
</dbReference>
<dbReference type="InterPro" id="IPR001568">
    <property type="entry name" value="RNase_T2-like"/>
</dbReference>
<evidence type="ECO:0000313" key="3">
    <source>
        <dbReference type="EMBL" id="CAD6241806.1"/>
    </source>
</evidence>
<organism evidence="3 4">
    <name type="scientific">Miscanthus lutarioriparius</name>
    <dbReference type="NCBI Taxonomy" id="422564"/>
    <lineage>
        <taxon>Eukaryota</taxon>
        <taxon>Viridiplantae</taxon>
        <taxon>Streptophyta</taxon>
        <taxon>Embryophyta</taxon>
        <taxon>Tracheophyta</taxon>
        <taxon>Spermatophyta</taxon>
        <taxon>Magnoliopsida</taxon>
        <taxon>Liliopsida</taxon>
        <taxon>Poales</taxon>
        <taxon>Poaceae</taxon>
        <taxon>PACMAD clade</taxon>
        <taxon>Panicoideae</taxon>
        <taxon>Andropogonodae</taxon>
        <taxon>Andropogoneae</taxon>
        <taxon>Saccharinae</taxon>
        <taxon>Miscanthus</taxon>
    </lineage>
</organism>
<evidence type="ECO:0000313" key="4">
    <source>
        <dbReference type="Proteomes" id="UP000604825"/>
    </source>
</evidence>
<evidence type="ECO:0000256" key="1">
    <source>
        <dbReference type="ARBA" id="ARBA00007469"/>
    </source>
</evidence>
<dbReference type="AlphaFoldDB" id="A0A811PI97"/>
<sequence>MQIKDLLAALERDWPTLSCKNGATNMDFWGHEWQKHGTCSAFDQHRYFQRSLELKAAHNLTAVLAEAGIVPSDSATYFLSAVKDAIRGATGSDAIVECNRNTAGEAQLYKVYLCVARDGSGLVDWSEPLLRNCADKIKFPTF</sequence>
<comment type="similarity">
    <text evidence="1 2">Belongs to the RNase T2 family.</text>
</comment>
<dbReference type="GO" id="GO:0033897">
    <property type="term" value="F:ribonuclease T2 activity"/>
    <property type="evidence" value="ECO:0007669"/>
    <property type="project" value="InterPro"/>
</dbReference>
<keyword evidence="4" id="KW-1185">Reference proteome</keyword>
<dbReference type="GO" id="GO:0006401">
    <property type="term" value="P:RNA catabolic process"/>
    <property type="evidence" value="ECO:0007669"/>
    <property type="project" value="TreeGrafter"/>
</dbReference>
<reference evidence="3" key="1">
    <citation type="submission" date="2020-10" db="EMBL/GenBank/DDBJ databases">
        <authorList>
            <person name="Han B."/>
            <person name="Lu T."/>
            <person name="Zhao Q."/>
            <person name="Huang X."/>
            <person name="Zhao Y."/>
        </authorList>
    </citation>
    <scope>NUCLEOTIDE SEQUENCE</scope>
</reference>
<comment type="caution">
    <text evidence="3">The sequence shown here is derived from an EMBL/GenBank/DDBJ whole genome shotgun (WGS) entry which is preliminary data.</text>
</comment>